<protein>
    <submittedName>
        <fullName evidence="1">Uncharacterized protein</fullName>
    </submittedName>
</protein>
<comment type="caution">
    <text evidence="1">The sequence shown here is derived from an EMBL/GenBank/DDBJ whole genome shotgun (WGS) entry which is preliminary data.</text>
</comment>
<evidence type="ECO:0000313" key="1">
    <source>
        <dbReference type="EMBL" id="KAJ7347044.1"/>
    </source>
</evidence>
<proteinExistence type="predicted"/>
<dbReference type="EMBL" id="JARIHO010000020">
    <property type="protein sequence ID" value="KAJ7347044.1"/>
    <property type="molecule type" value="Genomic_DNA"/>
</dbReference>
<evidence type="ECO:0000313" key="2">
    <source>
        <dbReference type="Proteomes" id="UP001218218"/>
    </source>
</evidence>
<sequence length="145" mass="17010">MVPETSPLYQKALHGIISPEFSDLGQWTTELSVLHVDMGLTNPPTSPMQYYLHTRSLGPVFDGTRMREECERDAERHLEFESKGSEAALEVLQTEVLGLLNDFERVSAVHYHRYVYAHEYTMWEHYIAWLVRTIHRLYHLEFLTT</sequence>
<reference evidence="1" key="1">
    <citation type="submission" date="2023-03" db="EMBL/GenBank/DDBJ databases">
        <title>Massive genome expansion in bonnet fungi (Mycena s.s.) driven by repeated elements and novel gene families across ecological guilds.</title>
        <authorList>
            <consortium name="Lawrence Berkeley National Laboratory"/>
            <person name="Harder C.B."/>
            <person name="Miyauchi S."/>
            <person name="Viragh M."/>
            <person name="Kuo A."/>
            <person name="Thoen E."/>
            <person name="Andreopoulos B."/>
            <person name="Lu D."/>
            <person name="Skrede I."/>
            <person name="Drula E."/>
            <person name="Henrissat B."/>
            <person name="Morin E."/>
            <person name="Kohler A."/>
            <person name="Barry K."/>
            <person name="LaButti K."/>
            <person name="Morin E."/>
            <person name="Salamov A."/>
            <person name="Lipzen A."/>
            <person name="Mereny Z."/>
            <person name="Hegedus B."/>
            <person name="Baldrian P."/>
            <person name="Stursova M."/>
            <person name="Weitz H."/>
            <person name="Taylor A."/>
            <person name="Grigoriev I.V."/>
            <person name="Nagy L.G."/>
            <person name="Martin F."/>
            <person name="Kauserud H."/>
        </authorList>
    </citation>
    <scope>NUCLEOTIDE SEQUENCE</scope>
    <source>
        <strain evidence="1">CBHHK002</strain>
    </source>
</reference>
<accession>A0AAD7A0C9</accession>
<dbReference type="AlphaFoldDB" id="A0AAD7A0C9"/>
<gene>
    <name evidence="1" type="ORF">DFH08DRAFT_961429</name>
</gene>
<organism evidence="1 2">
    <name type="scientific">Mycena albidolilacea</name>
    <dbReference type="NCBI Taxonomy" id="1033008"/>
    <lineage>
        <taxon>Eukaryota</taxon>
        <taxon>Fungi</taxon>
        <taxon>Dikarya</taxon>
        <taxon>Basidiomycota</taxon>
        <taxon>Agaricomycotina</taxon>
        <taxon>Agaricomycetes</taxon>
        <taxon>Agaricomycetidae</taxon>
        <taxon>Agaricales</taxon>
        <taxon>Marasmiineae</taxon>
        <taxon>Mycenaceae</taxon>
        <taxon>Mycena</taxon>
    </lineage>
</organism>
<name>A0AAD7A0C9_9AGAR</name>
<dbReference type="Proteomes" id="UP001218218">
    <property type="component" value="Unassembled WGS sequence"/>
</dbReference>
<keyword evidence="2" id="KW-1185">Reference proteome</keyword>